<protein>
    <submittedName>
        <fullName evidence="3">Pak-box p21-rho-binding protein</fullName>
    </submittedName>
</protein>
<feature type="compositionally biased region" description="Polar residues" evidence="1">
    <location>
        <begin position="63"/>
        <end position="86"/>
    </location>
</feature>
<feature type="region of interest" description="Disordered" evidence="1">
    <location>
        <begin position="627"/>
        <end position="688"/>
    </location>
</feature>
<comment type="caution">
    <text evidence="3">The sequence shown here is derived from an EMBL/GenBank/DDBJ whole genome shotgun (WGS) entry which is preliminary data.</text>
</comment>
<feature type="compositionally biased region" description="Polar residues" evidence="1">
    <location>
        <begin position="102"/>
        <end position="117"/>
    </location>
</feature>
<keyword evidence="4" id="KW-1185">Reference proteome</keyword>
<evidence type="ECO:0000256" key="1">
    <source>
        <dbReference type="SAM" id="MobiDB-lite"/>
    </source>
</evidence>
<proteinExistence type="predicted"/>
<evidence type="ECO:0000259" key="2">
    <source>
        <dbReference type="PROSITE" id="PS50108"/>
    </source>
</evidence>
<accession>A0A364N4J0</accession>
<organism evidence="3 4">
    <name type="scientific">Stemphylium lycopersici</name>
    <name type="common">Tomato gray leaf spot disease fungus</name>
    <name type="synonym">Thyrospora lycopersici</name>
    <dbReference type="NCBI Taxonomy" id="183478"/>
    <lineage>
        <taxon>Eukaryota</taxon>
        <taxon>Fungi</taxon>
        <taxon>Dikarya</taxon>
        <taxon>Ascomycota</taxon>
        <taxon>Pezizomycotina</taxon>
        <taxon>Dothideomycetes</taxon>
        <taxon>Pleosporomycetidae</taxon>
        <taxon>Pleosporales</taxon>
        <taxon>Pleosporineae</taxon>
        <taxon>Pleosporaceae</taxon>
        <taxon>Stemphylium</taxon>
    </lineage>
</organism>
<feature type="compositionally biased region" description="Basic residues" evidence="1">
    <location>
        <begin position="465"/>
        <end position="474"/>
    </location>
</feature>
<dbReference type="Proteomes" id="UP000249619">
    <property type="component" value="Unassembled WGS sequence"/>
</dbReference>
<feature type="region of interest" description="Disordered" evidence="1">
    <location>
        <begin position="1"/>
        <end position="168"/>
    </location>
</feature>
<feature type="region of interest" description="Disordered" evidence="1">
    <location>
        <begin position="781"/>
        <end position="853"/>
    </location>
</feature>
<feature type="compositionally biased region" description="Polar residues" evidence="1">
    <location>
        <begin position="21"/>
        <end position="30"/>
    </location>
</feature>
<dbReference type="InterPro" id="IPR000095">
    <property type="entry name" value="CRIB_dom"/>
</dbReference>
<feature type="compositionally biased region" description="Polar residues" evidence="1">
    <location>
        <begin position="443"/>
        <end position="461"/>
    </location>
</feature>
<reference evidence="4" key="1">
    <citation type="submission" date="2018-05" db="EMBL/GenBank/DDBJ databases">
        <title>Draft genome sequence of Stemphylium lycopersici strain CIDEFI 213.</title>
        <authorList>
            <person name="Medina R."/>
            <person name="Franco M.E.E."/>
            <person name="Lucentini C.G."/>
            <person name="Saparrat M.C.N."/>
            <person name="Balatti P.A."/>
        </authorList>
    </citation>
    <scope>NUCLEOTIDE SEQUENCE [LARGE SCALE GENOMIC DNA]</scope>
    <source>
        <strain evidence="4">CIDEFI 213</strain>
    </source>
</reference>
<dbReference type="STRING" id="183478.A0A364N4J0"/>
<dbReference type="OrthoDB" id="24581at2759"/>
<dbReference type="AlphaFoldDB" id="A0A364N4J0"/>
<feature type="region of interest" description="Disordered" evidence="1">
    <location>
        <begin position="235"/>
        <end position="265"/>
    </location>
</feature>
<feature type="region of interest" description="Disordered" evidence="1">
    <location>
        <begin position="386"/>
        <end position="477"/>
    </location>
</feature>
<sequence length="853" mass="93749">MFSFHKSDVSRSRQSSVDSQATGPQGSTFGQDIWPDQQPMSSSHAGGHSPELQHRFNPARRSSVFNLRSRSNTATSMTPSLLSLNQPDMADHETSWHGSPPGNHQGSGKSHQSTGSRRSLFRGKKGKRLSETPIIGVDEHEGDVSDRRTSILRKSRRGTDQSEDSSASLISRISSPFDFQHLSHTDRHQFAALEQAATDKLGPGYLTGRASQHYQQTPTSAASFHFNNFSSENLASGEERSSSALSIGSPPRSPDPCFATDSAPQFPLSRRPLRLARSIESFSQPGVSPRKHTQAPSITTPPLISPRLPLDPAYDDKMSNARRLSRSKRESGIWDSFALSAVTTPDPLPEIEEDTSYFGHALTTPDDSAIHATTPPFSPSLADVAEEPERFFSPRPAPQPPFRASGSPNLSYFGSFSFQNQQTPLGNRTQSQGQFDVSPRAEATSSRPSSQQSDTLGSTSVARRMSIRRPHNRRQSNTWRAIEESWEEDVDYIYDNALEAECDFEWDRASDSGADYTQIPAIAYAHNNRESQVIPTNTGCFESDSFRSSLLVPSKSIVPELDPTSTISISTLSTGLPTTPSDLFNSNHYSGGTGFVLSPSLLVPQEYKDTREVTYEDLLDEYAESDRHFPMLDNGPSATSSARSSHVRLSRRSSYDSSLMSSVQGSGLWSSPVRRSASSAGSVPDLVPSRRNRKELGFSLIVDQMADQIESLREDNDVTPPGRSLEGRTFFASDDETTQDEGRSSILIESEVKASLDLARRGSQRANKLTAEEELETSLNLVRQDLQRSEPAPTRQHKPTFSDGAAKLLSPSHVVKEQPAKPRSRAATTVQPRSPILSLFPQPPRATQTPVRM</sequence>
<feature type="compositionally biased region" description="Polar residues" evidence="1">
    <location>
        <begin position="406"/>
        <end position="435"/>
    </location>
</feature>
<name>A0A364N4J0_STELY</name>
<feature type="compositionally biased region" description="Basic and acidic residues" evidence="1">
    <location>
        <begin position="1"/>
        <end position="11"/>
    </location>
</feature>
<dbReference type="EMBL" id="QGDH01000057">
    <property type="protein sequence ID" value="RAR11408.1"/>
    <property type="molecule type" value="Genomic_DNA"/>
</dbReference>
<feature type="compositionally biased region" description="Basic and acidic residues" evidence="1">
    <location>
        <begin position="137"/>
        <end position="149"/>
    </location>
</feature>
<feature type="region of interest" description="Disordered" evidence="1">
    <location>
        <begin position="714"/>
        <end position="742"/>
    </location>
</feature>
<dbReference type="PROSITE" id="PS50108">
    <property type="entry name" value="CRIB"/>
    <property type="match status" value="1"/>
</dbReference>
<feature type="domain" description="CRIB" evidence="2">
    <location>
        <begin position="173"/>
        <end position="186"/>
    </location>
</feature>
<gene>
    <name evidence="3" type="ORF">DDE83_004554</name>
</gene>
<evidence type="ECO:0000313" key="3">
    <source>
        <dbReference type="EMBL" id="RAR11408.1"/>
    </source>
</evidence>
<feature type="region of interest" description="Disordered" evidence="1">
    <location>
        <begin position="281"/>
        <end position="315"/>
    </location>
</feature>
<evidence type="ECO:0000313" key="4">
    <source>
        <dbReference type="Proteomes" id="UP000249619"/>
    </source>
</evidence>